<evidence type="ECO:0000313" key="10">
    <source>
        <dbReference type="EnsemblMetazoa" id="XP_038073627.1"/>
    </source>
</evidence>
<evidence type="ECO:0008006" key="12">
    <source>
        <dbReference type="Google" id="ProtNLM"/>
    </source>
</evidence>
<evidence type="ECO:0000256" key="4">
    <source>
        <dbReference type="ARBA" id="ARBA00023136"/>
    </source>
</evidence>
<evidence type="ECO:0000256" key="3">
    <source>
        <dbReference type="ARBA" id="ARBA00022989"/>
    </source>
</evidence>
<organism evidence="10 11">
    <name type="scientific">Patiria miniata</name>
    <name type="common">Bat star</name>
    <name type="synonym">Asterina miniata</name>
    <dbReference type="NCBI Taxonomy" id="46514"/>
    <lineage>
        <taxon>Eukaryota</taxon>
        <taxon>Metazoa</taxon>
        <taxon>Echinodermata</taxon>
        <taxon>Eleutherozoa</taxon>
        <taxon>Asterozoa</taxon>
        <taxon>Asteroidea</taxon>
        <taxon>Valvatacea</taxon>
        <taxon>Valvatida</taxon>
        <taxon>Asterinidae</taxon>
        <taxon>Patiria</taxon>
    </lineage>
</organism>
<feature type="domain" description="SMB" evidence="9">
    <location>
        <begin position="46"/>
        <end position="92"/>
    </location>
</feature>
<dbReference type="AlphaFoldDB" id="A0A914BDW6"/>
<keyword evidence="2 6" id="KW-0812">Transmembrane</keyword>
<feature type="transmembrane region" description="Helical" evidence="6">
    <location>
        <begin position="707"/>
        <end position="729"/>
    </location>
</feature>
<dbReference type="PROSITE" id="PS00524">
    <property type="entry name" value="SMB_1"/>
    <property type="match status" value="1"/>
</dbReference>
<feature type="transmembrane region" description="Helical" evidence="6">
    <location>
        <begin position="909"/>
        <end position="929"/>
    </location>
</feature>
<dbReference type="Pfam" id="PF01033">
    <property type="entry name" value="Somatomedin_B"/>
    <property type="match status" value="1"/>
</dbReference>
<keyword evidence="3 6" id="KW-1133">Transmembrane helix</keyword>
<evidence type="ECO:0000256" key="5">
    <source>
        <dbReference type="ARBA" id="ARBA00023157"/>
    </source>
</evidence>
<keyword evidence="11" id="KW-1185">Reference proteome</keyword>
<dbReference type="CDD" id="cd15039">
    <property type="entry name" value="7tmB3_Methuselah-like"/>
    <property type="match status" value="1"/>
</dbReference>
<sequence>MEFALSSCRIVLFLMTVVALIGVANGIRQTDAINVTLFWLKVRITPDASCCGRCNEAIPHNQTYEMTCYCDEYCLVYQDCCLDYELYCTDLEGRLSQEWADDGLLETVKNCSKDLVTLRKAGMASSNGSETVRDLCTAWQSEHAQSFIDEYSCKLEALWEPVILARKSNRSLVHVPGHSYSEFVLVQDCLKGRHTTDTYDLCMNTSVSSGFDTLNDVKKLVPVAGQDGLHYRNVYCARCNGMEDEDLQFWQVKLNCPFEVRRVGLTDSSVGRCTFESVGPPESFKGRISQPRLVPSEEISFSCGIFFTVQSKREYEEACRAYRLRTSCAKNPHCDGSCSCYRGSDEMKAPLFVPVSALFDFTTHRDMRYSLDGDPTVVVCEHEYEFFDPELGACRRFHCLPGQAYGPHGSCVAVDTASDRCLVSNLDDPRLVSFQVDFHTLVKYISSAELFLRNMTQTLLNVTITEFDLYDCQVPPFIDDANMHIPCNLSFTALPPLSFEETLSDFSTLIMSDPVLSGAGIFLKTLSLRNFDQQGSLVDRCGRLGQVPISYSLGVDYERFELNGSLFVVITVDIDDKITCPSDGLYQEVVFRPLEIQKRSEEFVYLCQMKLNCSMMILNSTEYTWLDNTTIRLSSGVNLSSDGYIQLSDDQVVVCRLGECLDCAEPSFLGDAVFSLVCLSISQLFLFLCLLSFCLFPELWTLPGKNLFCSILALFLTQTVFLIGPGSPLSQHTVSNEDSCLAFAVLVHYLLLAFFFWTNVVSLHFARTFGFKLQMQTRRFRRAFMWYSVYGWGAPAIISGAWVVVHRLLLTGRDTLVIYRHCLPYGVGALLLVATPISILMMANAVLFILTVVGIRRTRKSTSMVMKDKRKLERLKMEVALCIKILVATGMTWILIFIFGYAYVDGFSYLFSILISVQGPLLFFCFAFTERVRGMWRIRISGLWTRRSRAGASAGAGASAMSTARTSFQVADQ</sequence>
<feature type="signal peptide" evidence="7">
    <location>
        <begin position="1"/>
        <end position="26"/>
    </location>
</feature>
<dbReference type="InterPro" id="IPR001212">
    <property type="entry name" value="Somatomedin_B_dom"/>
</dbReference>
<dbReference type="PANTHER" id="PTHR45902:SF1">
    <property type="entry name" value="LATROPHILIN RECEPTOR-LIKE PROTEIN A"/>
    <property type="match status" value="1"/>
</dbReference>
<dbReference type="PROSITE" id="PS50261">
    <property type="entry name" value="G_PROTEIN_RECEP_F2_4"/>
    <property type="match status" value="1"/>
</dbReference>
<feature type="transmembrane region" description="Helical" evidence="6">
    <location>
        <begin position="875"/>
        <end position="903"/>
    </location>
</feature>
<feature type="chain" id="PRO_5036964403" description="G-protein coupled receptors family 2 profile 2 domain-containing protein" evidence="7">
    <location>
        <begin position="27"/>
        <end position="973"/>
    </location>
</feature>
<dbReference type="InterPro" id="IPR053231">
    <property type="entry name" value="GPCR_LN-TM7"/>
</dbReference>
<proteinExistence type="predicted"/>
<feature type="transmembrane region" description="Helical" evidence="6">
    <location>
        <begin position="784"/>
        <end position="805"/>
    </location>
</feature>
<comment type="subcellular location">
    <subcellularLocation>
        <location evidence="1">Membrane</location>
        <topology evidence="1">Multi-pass membrane protein</topology>
    </subcellularLocation>
</comment>
<dbReference type="RefSeq" id="XP_038073627.1">
    <property type="nucleotide sequence ID" value="XM_038217699.1"/>
</dbReference>
<dbReference type="GO" id="GO:0007166">
    <property type="term" value="P:cell surface receptor signaling pathway"/>
    <property type="evidence" value="ECO:0007669"/>
    <property type="project" value="InterPro"/>
</dbReference>
<evidence type="ECO:0000313" key="11">
    <source>
        <dbReference type="Proteomes" id="UP000887568"/>
    </source>
</evidence>
<dbReference type="GO" id="GO:0004930">
    <property type="term" value="F:G protein-coupled receptor activity"/>
    <property type="evidence" value="ECO:0007669"/>
    <property type="project" value="InterPro"/>
</dbReference>
<feature type="transmembrane region" description="Helical" evidence="6">
    <location>
        <begin position="741"/>
        <end position="763"/>
    </location>
</feature>
<dbReference type="GeneID" id="119741801"/>
<evidence type="ECO:0000259" key="9">
    <source>
        <dbReference type="PROSITE" id="PS50958"/>
    </source>
</evidence>
<dbReference type="InterPro" id="IPR017981">
    <property type="entry name" value="GPCR_2-like_7TM"/>
</dbReference>
<feature type="transmembrane region" description="Helical" evidence="6">
    <location>
        <begin position="672"/>
        <end position="695"/>
    </location>
</feature>
<accession>A0A914BDW6</accession>
<dbReference type="InterPro" id="IPR000832">
    <property type="entry name" value="GPCR_2_secretin-like"/>
</dbReference>
<keyword evidence="5" id="KW-1015">Disulfide bond</keyword>
<dbReference type="PANTHER" id="PTHR45902">
    <property type="entry name" value="LATROPHILIN RECEPTOR-LIKE PROTEIN A"/>
    <property type="match status" value="1"/>
</dbReference>
<keyword evidence="7" id="KW-0732">Signal</keyword>
<dbReference type="GO" id="GO:0016020">
    <property type="term" value="C:membrane"/>
    <property type="evidence" value="ECO:0007669"/>
    <property type="project" value="UniProtKB-SubCell"/>
</dbReference>
<dbReference type="OMA" id="CAKNPHC"/>
<evidence type="ECO:0000256" key="1">
    <source>
        <dbReference type="ARBA" id="ARBA00004141"/>
    </source>
</evidence>
<dbReference type="OrthoDB" id="6134459at2759"/>
<dbReference type="EnsemblMetazoa" id="XM_038217699.1">
    <property type="protein sequence ID" value="XP_038073627.1"/>
    <property type="gene ID" value="LOC119741801"/>
</dbReference>
<dbReference type="Gene3D" id="1.20.1070.10">
    <property type="entry name" value="Rhodopsin 7-helix transmembrane proteins"/>
    <property type="match status" value="1"/>
</dbReference>
<evidence type="ECO:0000256" key="7">
    <source>
        <dbReference type="SAM" id="SignalP"/>
    </source>
</evidence>
<dbReference type="SMART" id="SM00201">
    <property type="entry name" value="SO"/>
    <property type="match status" value="1"/>
</dbReference>
<dbReference type="InterPro" id="IPR036024">
    <property type="entry name" value="Somatomedin_B-like_dom_sf"/>
</dbReference>
<evidence type="ECO:0000259" key="8">
    <source>
        <dbReference type="PROSITE" id="PS50261"/>
    </source>
</evidence>
<dbReference type="PROSITE" id="PS50958">
    <property type="entry name" value="SMB_2"/>
    <property type="match status" value="1"/>
</dbReference>
<reference evidence="10" key="1">
    <citation type="submission" date="2022-11" db="UniProtKB">
        <authorList>
            <consortium name="EnsemblMetazoa"/>
        </authorList>
    </citation>
    <scope>IDENTIFICATION</scope>
</reference>
<dbReference type="Proteomes" id="UP000887568">
    <property type="component" value="Unplaced"/>
</dbReference>
<evidence type="ECO:0000256" key="6">
    <source>
        <dbReference type="SAM" id="Phobius"/>
    </source>
</evidence>
<dbReference type="Pfam" id="PF00002">
    <property type="entry name" value="7tm_2"/>
    <property type="match status" value="1"/>
</dbReference>
<keyword evidence="4 6" id="KW-0472">Membrane</keyword>
<dbReference type="Gene3D" id="4.10.410.20">
    <property type="match status" value="1"/>
</dbReference>
<dbReference type="SUPFAM" id="SSF90188">
    <property type="entry name" value="Somatomedin B domain"/>
    <property type="match status" value="1"/>
</dbReference>
<feature type="domain" description="G-protein coupled receptors family 2 profile 2" evidence="8">
    <location>
        <begin position="671"/>
        <end position="930"/>
    </location>
</feature>
<protein>
    <recommendedName>
        <fullName evidence="12">G-protein coupled receptors family 2 profile 2 domain-containing protein</fullName>
    </recommendedName>
</protein>
<evidence type="ECO:0000256" key="2">
    <source>
        <dbReference type="ARBA" id="ARBA00022692"/>
    </source>
</evidence>
<name>A0A914BDW6_PATMI</name>
<feature type="transmembrane region" description="Helical" evidence="6">
    <location>
        <begin position="825"/>
        <end position="855"/>
    </location>
</feature>